<proteinExistence type="predicted"/>
<dbReference type="CDD" id="cd10551">
    <property type="entry name" value="PsrB"/>
    <property type="match status" value="1"/>
</dbReference>
<dbReference type="AlphaFoldDB" id="A0A0M3AQ32"/>
<sequence length="940" mass="101813">MSGPPDLTALRSLTGKRFWRALDELVDQPDFRVRMSAAFPALASGPGDWRRRDILKCLGGALALAGLDGCERAPDQDAMPFVEQPEGAEPGVARFYATAVEMDGVAQPVIGKTREGRPVKLEGNGDHPASRGATDAFTQAALLDLYDPARSTAPLHRGQPTSWARFETALAALRGELDGRQGEGFRLLTARVGSPTLRRQIETMLDRWPQACWHVHAPVSDAGAGERLRLDRAHAIISFDADLLGPGPRQLWHATGWGARRRAFQAGEGDATLFVAEPSPTITGVTATGRLVAAAARMGTLMKALAVELGVRAGTPLRLGSTERNWVKRAAAALKRNAGRGLVVAGSEQPPALHALARAIDQRLGNLEVTRTVAAPAARQQALDMAALAGDIRAGDVQSVFLLEVNPCYSAPSLAPLLARVPMRIHAGLHADESAAAAHWHLPMPHLLESWSDGRAADGSAVLMQPLVRPWLQVRSRHALLEALMGGDRADRDIVRETWADALDEEGWTRALVSGIIAGGEPAAASPPGAEPPPVQELPSEGLSLLIRPDPTIWDGRFASNPWLQELPKPLTKITWGNAIHLSPALARERELASGDLVRLSVGSRSVTGPVWIVPGQERRTLLVHLGHGRSRGGPVAQKVGFDSYPLVNARGEVRLEKIEGREEVATTQHHFAMEGDEFIRFVDTLADALPPEPPRANFFSAQKSSPAWGMAIDLDLCIGCNACVVACVAENNIPMVGREQVAKGREMHWLRVDRYYEGSPDEPSQAFQPVPCMHCEDAPCEMGCPVNAAVHSPEGLNLQVYNRCIGTRTCSAYCPYKVRRFNWFDLTAKDPPELRAVRNPEVSVRGRGVMEKCTYCIQRISAARITAKKEDRAIREGEVMTACQAACPTQAIMFGDISDATSGVSRRKASGRDYDLLPETNTRPRTTYQARIRGGEGKS</sequence>
<accession>A0A0M3AQ32</accession>
<dbReference type="SUPFAM" id="SSF50692">
    <property type="entry name" value="ADC-like"/>
    <property type="match status" value="1"/>
</dbReference>
<keyword evidence="3" id="KW-1185">Reference proteome</keyword>
<dbReference type="Proteomes" id="UP000033874">
    <property type="component" value="Unassembled WGS sequence"/>
</dbReference>
<dbReference type="SUPFAM" id="SSF54862">
    <property type="entry name" value="4Fe-4S ferredoxins"/>
    <property type="match status" value="1"/>
</dbReference>
<evidence type="ECO:0000259" key="1">
    <source>
        <dbReference type="PROSITE" id="PS51379"/>
    </source>
</evidence>
<dbReference type="PROSITE" id="PS51379">
    <property type="entry name" value="4FE4S_FER_2"/>
    <property type="match status" value="2"/>
</dbReference>
<reference evidence="2 3" key="1">
    <citation type="submission" date="2015-04" db="EMBL/GenBank/DDBJ databases">
        <title>Genome sequence of aromatic hydrocarbons-degrading Sphingobium chungbukense DJ77.</title>
        <authorList>
            <person name="Kim Y.-C."/>
            <person name="Chae J.-C."/>
        </authorList>
    </citation>
    <scope>NUCLEOTIDE SEQUENCE [LARGE SCALE GENOMIC DNA]</scope>
    <source>
        <strain evidence="2 3">DJ77</strain>
    </source>
</reference>
<dbReference type="SUPFAM" id="SSF53706">
    <property type="entry name" value="Formate dehydrogenase/DMSO reductase, domains 1-3"/>
    <property type="match status" value="1"/>
</dbReference>
<comment type="caution">
    <text evidence="2">The sequence shown here is derived from an EMBL/GenBank/DDBJ whole genome shotgun (WGS) entry which is preliminary data.</text>
</comment>
<dbReference type="CDD" id="cd02784">
    <property type="entry name" value="MopB_CT_PHLH"/>
    <property type="match status" value="1"/>
</dbReference>
<feature type="domain" description="4Fe-4S ferredoxin-type" evidence="1">
    <location>
        <begin position="795"/>
        <end position="825"/>
    </location>
</feature>
<dbReference type="Gene3D" id="3.30.70.20">
    <property type="match status" value="2"/>
</dbReference>
<dbReference type="NCBIfam" id="TIGR04519">
    <property type="entry name" value="MoCo_extend_TAT"/>
    <property type="match status" value="1"/>
</dbReference>
<dbReference type="InterPro" id="IPR017896">
    <property type="entry name" value="4Fe4S_Fe-S-bd"/>
</dbReference>
<dbReference type="PATRIC" id="fig|56193.3.peg.3985"/>
<evidence type="ECO:0000313" key="3">
    <source>
        <dbReference type="Proteomes" id="UP000033874"/>
    </source>
</evidence>
<dbReference type="InterPro" id="IPR009010">
    <property type="entry name" value="Asp_de-COase-like_dom_sf"/>
</dbReference>
<protein>
    <recommendedName>
        <fullName evidence="1">4Fe-4S ferredoxin-type domain-containing protein</fullName>
    </recommendedName>
</protein>
<dbReference type="RefSeq" id="WP_046765149.1">
    <property type="nucleotide sequence ID" value="NZ_LBIC01000009.1"/>
</dbReference>
<dbReference type="STRING" id="56193.YP76_18945"/>
<evidence type="ECO:0000313" key="2">
    <source>
        <dbReference type="EMBL" id="KKW90649.1"/>
    </source>
</evidence>
<dbReference type="PANTHER" id="PTHR42783">
    <property type="entry name" value="GLUTAMATE SYNTHASE [NADPH] SMALL CHAIN"/>
    <property type="match status" value="1"/>
</dbReference>
<organism evidence="2 3">
    <name type="scientific">Sphingobium chungbukense</name>
    <dbReference type="NCBI Taxonomy" id="56193"/>
    <lineage>
        <taxon>Bacteria</taxon>
        <taxon>Pseudomonadati</taxon>
        <taxon>Pseudomonadota</taxon>
        <taxon>Alphaproteobacteria</taxon>
        <taxon>Sphingomonadales</taxon>
        <taxon>Sphingomonadaceae</taxon>
        <taxon>Sphingobium</taxon>
    </lineage>
</organism>
<gene>
    <name evidence="2" type="ORF">YP76_18945</name>
</gene>
<dbReference type="EMBL" id="LBIC01000009">
    <property type="protein sequence ID" value="KKW90649.1"/>
    <property type="molecule type" value="Genomic_DNA"/>
</dbReference>
<dbReference type="PANTHER" id="PTHR42783:SF3">
    <property type="entry name" value="GLUTAMATE SYNTHASE [NADPH] SMALL CHAIN-RELATED"/>
    <property type="match status" value="1"/>
</dbReference>
<dbReference type="Gene3D" id="2.40.40.20">
    <property type="match status" value="1"/>
</dbReference>
<name>A0A0M3AQ32_9SPHN</name>
<dbReference type="InterPro" id="IPR030948">
    <property type="entry name" value="TAT_var_transloc_signal_dom"/>
</dbReference>
<feature type="domain" description="4Fe-4S ferredoxin-type" evidence="1">
    <location>
        <begin position="709"/>
        <end position="739"/>
    </location>
</feature>
<dbReference type="Pfam" id="PF13247">
    <property type="entry name" value="Fer4_11"/>
    <property type="match status" value="1"/>
</dbReference>